<evidence type="ECO:0000256" key="1">
    <source>
        <dbReference type="SAM" id="Phobius"/>
    </source>
</evidence>
<gene>
    <name evidence="2" type="primary">ATP8</name>
</gene>
<proteinExistence type="predicted"/>
<name>E7BBA8_HYPDU</name>
<evidence type="ECO:0000313" key="2">
    <source>
        <dbReference type="EMBL" id="CBY83889.1"/>
    </source>
</evidence>
<dbReference type="EMBL" id="FR749884">
    <property type="protein sequence ID" value="CBY83889.1"/>
    <property type="molecule type" value="Genomic_DNA"/>
</dbReference>
<keyword evidence="1" id="KW-0472">Membrane</keyword>
<dbReference type="CTD" id="4509"/>
<reference evidence="2" key="1">
    <citation type="journal article" date="2010" name="Genome Biol. Evol.">
        <title>Ecdysozoan mitogenomics: evidence for a common origin of the legged invertebrates, the Panarthropoda.</title>
        <authorList>
            <person name="Rota-Stabelli O."/>
            <person name="Kayal E."/>
            <person name="Gleeson D."/>
            <person name="Daub J."/>
            <person name="Boore J.L."/>
            <person name="Telford M.J."/>
            <person name="Pisani D."/>
            <person name="Blaxter M."/>
            <person name="Lavrov D.V."/>
        </authorList>
    </citation>
    <scope>NUCLEOTIDE SEQUENCE</scope>
</reference>
<dbReference type="GeneID" id="10094526"/>
<protein>
    <submittedName>
        <fullName evidence="2">ATPase subunit 8</fullName>
    </submittedName>
</protein>
<feature type="transmembrane region" description="Helical" evidence="1">
    <location>
        <begin position="6"/>
        <end position="25"/>
    </location>
</feature>
<accession>E7BBA8</accession>
<geneLocation type="mitochondrion" evidence="2"/>
<dbReference type="AlphaFoldDB" id="E7BBA8"/>
<keyword evidence="1" id="KW-0812">Transmembrane</keyword>
<sequence length="52" mass="6196">MPHMANLPWIPFYLLIALTLTFFWTKENFSVISNFTKKEQMSKITKSSLNWT</sequence>
<organism evidence="2">
    <name type="scientific">Hypsibius dujardini</name>
    <name type="common">Water bear</name>
    <name type="synonym">Macrobiotus dujardini</name>
    <dbReference type="NCBI Taxonomy" id="232323"/>
    <lineage>
        <taxon>Eukaryota</taxon>
        <taxon>Metazoa</taxon>
        <taxon>Ecdysozoa</taxon>
        <taxon>Tardigrada</taxon>
        <taxon>Eutardigrada</taxon>
        <taxon>Parachela</taxon>
        <taxon>Hypsibioidea</taxon>
        <taxon>Hypsibiidae</taxon>
        <taxon>Hypsibius</taxon>
    </lineage>
</organism>
<keyword evidence="2" id="KW-0496">Mitochondrion</keyword>
<keyword evidence="1" id="KW-1133">Transmembrane helix</keyword>
<dbReference type="RefSeq" id="YP_004123096.1">
    <property type="nucleotide sequence ID" value="NC_014848.1"/>
</dbReference>